<organism evidence="1 2">
    <name type="scientific">Pseudomonas lijiangensis</name>
    <dbReference type="NCBI Taxonomy" id="2995658"/>
    <lineage>
        <taxon>Bacteria</taxon>
        <taxon>Pseudomonadati</taxon>
        <taxon>Pseudomonadota</taxon>
        <taxon>Gammaproteobacteria</taxon>
        <taxon>Pseudomonadales</taxon>
        <taxon>Pseudomonadaceae</taxon>
        <taxon>Pseudomonas</taxon>
    </lineage>
</organism>
<gene>
    <name evidence="1" type="ORF">KQP88_19565</name>
</gene>
<dbReference type="RefSeq" id="WP_216703950.1">
    <property type="nucleotide sequence ID" value="NZ_CP076668.1"/>
</dbReference>
<dbReference type="Proteomes" id="UP000683401">
    <property type="component" value="Chromosome"/>
</dbReference>
<dbReference type="Pfam" id="PF17164">
    <property type="entry name" value="DUF5122"/>
    <property type="match status" value="4"/>
</dbReference>
<evidence type="ECO:0000313" key="2">
    <source>
        <dbReference type="Proteomes" id="UP000683401"/>
    </source>
</evidence>
<evidence type="ECO:0008006" key="3">
    <source>
        <dbReference type="Google" id="ProtNLM"/>
    </source>
</evidence>
<protein>
    <recommendedName>
        <fullName evidence="3">Delta-60 repeat domain-containing protein</fullName>
    </recommendedName>
</protein>
<dbReference type="NCBIfam" id="TIGR02608">
    <property type="entry name" value="delta_60_rpt"/>
    <property type="match status" value="5"/>
</dbReference>
<proteinExistence type="predicted"/>
<sequence>MNTNTQQPALAPGDLDPDFGENGVIFTSFGPETINATALGVNIAPDGKLLISGYRGQNDYALARLNPDGTPDQSFGNGGFIVGQFKPGLESAIAATFVTSDQKLVLVGKVYITDAGDTDYRALTRLNRDGSLDTSFGDQGSVILDLPLGKAASVSNRFARDPETLLDSSSQVNAILQADGKIVVNDTFRDIAVTFRLTPDGALDTSFNGTGYVTQSFPDARTWLGPLYVENDKIITAGTYVSQATGNRPLVIRYNADGSLDSSFGENGIFIAPPESTDSHSSQLLDAFRETNGNILGIGSTSVYPLKALIMSFDKDGSIDPAFNGGKALLSEISPQGCQWNNGILDNSSGLNVVCGNTLGSELEVIVGRIDNQGVWDTDFGGSQGWVKVVPGVGYTLNYDVTVQNDSNILVVGSFFQDTGFLKGFILRILG</sequence>
<reference evidence="2" key="1">
    <citation type="submission" date="2021-06" db="EMBL/GenBank/DDBJ databases">
        <title>Identification of Pseudomonas cichorii causing bacterial leaf black spot of flue-cured tobacco, a new disease in China.</title>
        <authorList>
            <person name="Lu C.-H."/>
        </authorList>
    </citation>
    <scope>NUCLEOTIDE SEQUENCE [LARGE SCALE GENOMIC DNA]</scope>
    <source>
        <strain evidence="2">LJ2</strain>
    </source>
</reference>
<dbReference type="EMBL" id="CP076668">
    <property type="protein sequence ID" value="QWU82212.1"/>
    <property type="molecule type" value="Genomic_DNA"/>
</dbReference>
<accession>A0ABX8HQ19</accession>
<keyword evidence="2" id="KW-1185">Reference proteome</keyword>
<name>A0ABX8HQ19_9PSED</name>
<dbReference type="InterPro" id="IPR013431">
    <property type="entry name" value="Delta_60_rpt"/>
</dbReference>
<evidence type="ECO:0000313" key="1">
    <source>
        <dbReference type="EMBL" id="QWU82212.1"/>
    </source>
</evidence>